<dbReference type="GO" id="GO:0016579">
    <property type="term" value="P:protein deubiquitination"/>
    <property type="evidence" value="ECO:0007669"/>
    <property type="project" value="TreeGrafter"/>
</dbReference>
<reference evidence="11" key="1">
    <citation type="submission" date="2022-11" db="EMBL/GenBank/DDBJ databases">
        <title>Genome Sequence of Cubamyces cubensis.</title>
        <authorList>
            <person name="Buettner E."/>
        </authorList>
    </citation>
    <scope>NUCLEOTIDE SEQUENCE</scope>
    <source>
        <strain evidence="11">MPL-01</strain>
    </source>
</reference>
<keyword evidence="6" id="KW-0378">Hydrolase</keyword>
<gene>
    <name evidence="11" type="ORF">ONZ51_g352</name>
</gene>
<keyword evidence="12" id="KW-1185">Reference proteome</keyword>
<accession>A0AAD7U461</accession>
<organism evidence="11 12">
    <name type="scientific">Trametes cubensis</name>
    <dbReference type="NCBI Taxonomy" id="1111947"/>
    <lineage>
        <taxon>Eukaryota</taxon>
        <taxon>Fungi</taxon>
        <taxon>Dikarya</taxon>
        <taxon>Basidiomycota</taxon>
        <taxon>Agaricomycotina</taxon>
        <taxon>Agaricomycetes</taxon>
        <taxon>Polyporales</taxon>
        <taxon>Polyporaceae</taxon>
        <taxon>Trametes</taxon>
    </lineage>
</organism>
<comment type="caution">
    <text evidence="11">The sequence shown here is derived from an EMBL/GenBank/DDBJ whole genome shotgun (WGS) entry which is preliminary data.</text>
</comment>
<evidence type="ECO:0000256" key="7">
    <source>
        <dbReference type="ARBA" id="ARBA00022807"/>
    </source>
</evidence>
<evidence type="ECO:0000256" key="2">
    <source>
        <dbReference type="ARBA" id="ARBA00009326"/>
    </source>
</evidence>
<evidence type="ECO:0000259" key="10">
    <source>
        <dbReference type="PROSITE" id="PS52048"/>
    </source>
</evidence>
<feature type="region of interest" description="Disordered" evidence="9">
    <location>
        <begin position="176"/>
        <end position="207"/>
    </location>
</feature>
<dbReference type="InterPro" id="IPR001578">
    <property type="entry name" value="Peptidase_C12_UCH"/>
</dbReference>
<sequence length="471" mass="51674">MSLPLDPSLDLVGEPFAVIESDPGVFTTLLRKLGVEGLAVVELYSVEPYETDHLNPYGLIFCYLCSDGVDTAKDLDPSEDFDDPDARSIWFANQLSDDACASQAILNVLLNCKNIRLGAPLKEFAADTEGMSPIMRGLAISNLPLIREAQNSLARPSDVRGAWHALASSALESAKSKAKAAASPPAKKRRTASSSSRSRRKSAASARGEEKLDAYHYIGYVPAHGRVWELNGLRAAGPLDVGEIDSDTPDSRAGWMDIVRPALQRRMQTVMQSGAEHIQYNLLAIVDDPYLKASDELELLKRERAAIERRLVQSFPGGWSDMLMTLPWVSMQVDPELLASAAEAFATTLRPHGEAPGKVFSPDFGARKMEKELAILDMPERKLVPAWEACVRAALSAKIAVEEEIEKSRQAQADHIRRTFDYEPFIREFVTSLNHQGLLDGVLEDKPEARAEAAQSAPGPSSKPRAKTKRK</sequence>
<dbReference type="GO" id="GO:0006511">
    <property type="term" value="P:ubiquitin-dependent protein catabolic process"/>
    <property type="evidence" value="ECO:0007669"/>
    <property type="project" value="InterPro"/>
</dbReference>
<evidence type="ECO:0000256" key="9">
    <source>
        <dbReference type="SAM" id="MobiDB-lite"/>
    </source>
</evidence>
<evidence type="ECO:0000313" key="12">
    <source>
        <dbReference type="Proteomes" id="UP001215151"/>
    </source>
</evidence>
<dbReference type="EMBL" id="JAPEVG010000004">
    <property type="protein sequence ID" value="KAJ8501837.1"/>
    <property type="molecule type" value="Genomic_DNA"/>
</dbReference>
<dbReference type="Gene3D" id="1.20.58.860">
    <property type="match status" value="1"/>
</dbReference>
<feature type="compositionally biased region" description="Basic residues" evidence="9">
    <location>
        <begin position="186"/>
        <end position="202"/>
    </location>
</feature>
<evidence type="ECO:0000256" key="5">
    <source>
        <dbReference type="ARBA" id="ARBA00022786"/>
    </source>
</evidence>
<feature type="compositionally biased region" description="Low complexity" evidence="9">
    <location>
        <begin position="176"/>
        <end position="185"/>
    </location>
</feature>
<dbReference type="SUPFAM" id="SSF54001">
    <property type="entry name" value="Cysteine proteinases"/>
    <property type="match status" value="1"/>
</dbReference>
<evidence type="ECO:0000256" key="6">
    <source>
        <dbReference type="ARBA" id="ARBA00022801"/>
    </source>
</evidence>
<keyword evidence="5" id="KW-0833">Ubl conjugation pathway</keyword>
<dbReference type="Pfam" id="PF18031">
    <property type="entry name" value="UCH_C"/>
    <property type="match status" value="1"/>
</dbReference>
<feature type="region of interest" description="Disordered" evidence="9">
    <location>
        <begin position="444"/>
        <end position="471"/>
    </location>
</feature>
<dbReference type="PANTHER" id="PTHR10589:SF16">
    <property type="entry name" value="UBIQUITIN CARBOXYL-TERMINAL HYDROLASE ISOZYME L5"/>
    <property type="match status" value="1"/>
</dbReference>
<dbReference type="InterPro" id="IPR038765">
    <property type="entry name" value="Papain-like_cys_pep_sf"/>
</dbReference>
<dbReference type="Gene3D" id="3.40.532.10">
    <property type="entry name" value="Peptidase C12, ubiquitin carboxyl-terminal hydrolase"/>
    <property type="match status" value="1"/>
</dbReference>
<dbReference type="PROSITE" id="PS52048">
    <property type="entry name" value="UCH_DOMAIN"/>
    <property type="match status" value="1"/>
</dbReference>
<comment type="caution">
    <text evidence="8">Lacks conserved residue(s) required for the propagation of feature annotation.</text>
</comment>
<evidence type="ECO:0000256" key="3">
    <source>
        <dbReference type="ARBA" id="ARBA00012759"/>
    </source>
</evidence>
<dbReference type="AlphaFoldDB" id="A0AAD7U461"/>
<dbReference type="Pfam" id="PF01088">
    <property type="entry name" value="Peptidase_C12"/>
    <property type="match status" value="1"/>
</dbReference>
<keyword evidence="4" id="KW-0645">Protease</keyword>
<feature type="domain" description="UCH catalytic" evidence="10">
    <location>
        <begin position="15"/>
        <end position="287"/>
    </location>
</feature>
<comment type="similarity">
    <text evidence="2 8">Belongs to the peptidase C12 family.</text>
</comment>
<evidence type="ECO:0000256" key="4">
    <source>
        <dbReference type="ARBA" id="ARBA00022670"/>
    </source>
</evidence>
<keyword evidence="7" id="KW-0788">Thiol protease</keyword>
<protein>
    <recommendedName>
        <fullName evidence="3">ubiquitinyl hydrolase 1</fullName>
        <ecNumber evidence="3">3.4.19.12</ecNumber>
    </recommendedName>
</protein>
<evidence type="ECO:0000256" key="1">
    <source>
        <dbReference type="ARBA" id="ARBA00000707"/>
    </source>
</evidence>
<proteinExistence type="inferred from homology"/>
<dbReference type="Proteomes" id="UP001215151">
    <property type="component" value="Unassembled WGS sequence"/>
</dbReference>
<dbReference type="GO" id="GO:0004843">
    <property type="term" value="F:cysteine-type deubiquitinase activity"/>
    <property type="evidence" value="ECO:0007669"/>
    <property type="project" value="UniProtKB-EC"/>
</dbReference>
<name>A0AAD7U461_9APHY</name>
<dbReference type="InterPro" id="IPR041507">
    <property type="entry name" value="UCH_C"/>
</dbReference>
<evidence type="ECO:0000256" key="8">
    <source>
        <dbReference type="PROSITE-ProRule" id="PRU01393"/>
    </source>
</evidence>
<dbReference type="PANTHER" id="PTHR10589">
    <property type="entry name" value="UBIQUITIN CARBOXYL-TERMINAL HYDROLASE"/>
    <property type="match status" value="1"/>
</dbReference>
<evidence type="ECO:0000313" key="11">
    <source>
        <dbReference type="EMBL" id="KAJ8501837.1"/>
    </source>
</evidence>
<comment type="catalytic activity">
    <reaction evidence="1">
        <text>Thiol-dependent hydrolysis of ester, thioester, amide, peptide and isopeptide bonds formed by the C-terminal Gly of ubiquitin (a 76-residue protein attached to proteins as an intracellular targeting signal).</text>
        <dbReference type="EC" id="3.4.19.12"/>
    </reaction>
</comment>
<dbReference type="GO" id="GO:0005737">
    <property type="term" value="C:cytoplasm"/>
    <property type="evidence" value="ECO:0007669"/>
    <property type="project" value="TreeGrafter"/>
</dbReference>
<dbReference type="EC" id="3.4.19.12" evidence="3"/>
<dbReference type="InterPro" id="IPR036959">
    <property type="entry name" value="Peptidase_C12_UCH_sf"/>
</dbReference>